<accession>A0ABR9KND5</accession>
<dbReference type="Proteomes" id="UP000661607">
    <property type="component" value="Unassembled WGS sequence"/>
</dbReference>
<reference evidence="2 3" key="1">
    <citation type="submission" date="2020-10" db="EMBL/GenBank/DDBJ databases">
        <title>Sequencing the genomes of 1000 actinobacteria strains.</title>
        <authorList>
            <person name="Klenk H.-P."/>
        </authorList>
    </citation>
    <scope>NUCLEOTIDE SEQUENCE [LARGE SCALE GENOMIC DNA]</scope>
    <source>
        <strain evidence="2 3">DSM 43748</strain>
    </source>
</reference>
<evidence type="ECO:0000313" key="3">
    <source>
        <dbReference type="Proteomes" id="UP000661607"/>
    </source>
</evidence>
<dbReference type="EMBL" id="JADBEF010000001">
    <property type="protein sequence ID" value="MBE1563530.1"/>
    <property type="molecule type" value="Genomic_DNA"/>
</dbReference>
<gene>
    <name evidence="2" type="ORF">H4W81_006309</name>
</gene>
<comment type="caution">
    <text evidence="2">The sequence shown here is derived from an EMBL/GenBank/DDBJ whole genome shotgun (WGS) entry which is preliminary data.</text>
</comment>
<name>A0ABR9KND5_9ACTN</name>
<evidence type="ECO:0000313" key="2">
    <source>
        <dbReference type="EMBL" id="MBE1563530.1"/>
    </source>
</evidence>
<proteinExistence type="predicted"/>
<evidence type="ECO:0008006" key="4">
    <source>
        <dbReference type="Google" id="ProtNLM"/>
    </source>
</evidence>
<keyword evidence="3" id="KW-1185">Reference proteome</keyword>
<feature type="region of interest" description="Disordered" evidence="1">
    <location>
        <begin position="37"/>
        <end position="61"/>
    </location>
</feature>
<evidence type="ECO:0000256" key="1">
    <source>
        <dbReference type="SAM" id="MobiDB-lite"/>
    </source>
</evidence>
<protein>
    <recommendedName>
        <fullName evidence="4">ATP-binding protein</fullName>
    </recommendedName>
</protein>
<organism evidence="2 3">
    <name type="scientific">Nonomuraea africana</name>
    <dbReference type="NCBI Taxonomy" id="46171"/>
    <lineage>
        <taxon>Bacteria</taxon>
        <taxon>Bacillati</taxon>
        <taxon>Actinomycetota</taxon>
        <taxon>Actinomycetes</taxon>
        <taxon>Streptosporangiales</taxon>
        <taxon>Streptosporangiaceae</taxon>
        <taxon>Nonomuraea</taxon>
    </lineage>
</organism>
<feature type="compositionally biased region" description="Basic and acidic residues" evidence="1">
    <location>
        <begin position="40"/>
        <end position="52"/>
    </location>
</feature>
<sequence length="61" mass="6515">MWFCQLASQAEMVSWTAAREPGSVSLMRITDHGLGVSGVEADRRSDSGEGDTRPGVSHHGT</sequence>